<reference evidence="3" key="1">
    <citation type="journal article" date="2019" name="Int. J. Syst. Evol. Microbiol.">
        <title>The Global Catalogue of Microorganisms (GCM) 10K type strain sequencing project: providing services to taxonomists for standard genome sequencing and annotation.</title>
        <authorList>
            <consortium name="The Broad Institute Genomics Platform"/>
            <consortium name="The Broad Institute Genome Sequencing Center for Infectious Disease"/>
            <person name="Wu L."/>
            <person name="Ma J."/>
        </authorList>
    </citation>
    <scope>NUCLEOTIDE SEQUENCE [LARGE SCALE GENOMIC DNA]</scope>
    <source>
        <strain evidence="3">JCM 11117</strain>
    </source>
</reference>
<organism evidence="2 3">
    <name type="scientific">Pseudonocardia zijingensis</name>
    <dbReference type="NCBI Taxonomy" id="153376"/>
    <lineage>
        <taxon>Bacteria</taxon>
        <taxon>Bacillati</taxon>
        <taxon>Actinomycetota</taxon>
        <taxon>Actinomycetes</taxon>
        <taxon>Pseudonocardiales</taxon>
        <taxon>Pseudonocardiaceae</taxon>
        <taxon>Pseudonocardia</taxon>
    </lineage>
</organism>
<accession>A0ABP4BCZ2</accession>
<feature type="region of interest" description="Disordered" evidence="1">
    <location>
        <begin position="43"/>
        <end position="65"/>
    </location>
</feature>
<dbReference type="Proteomes" id="UP001499967">
    <property type="component" value="Unassembled WGS sequence"/>
</dbReference>
<gene>
    <name evidence="2" type="ORF">GCM10009559_45640</name>
</gene>
<evidence type="ECO:0000313" key="2">
    <source>
        <dbReference type="EMBL" id="GAA0946915.1"/>
    </source>
</evidence>
<keyword evidence="3" id="KW-1185">Reference proteome</keyword>
<comment type="caution">
    <text evidence="2">The sequence shown here is derived from an EMBL/GenBank/DDBJ whole genome shotgun (WGS) entry which is preliminary data.</text>
</comment>
<protein>
    <submittedName>
        <fullName evidence="2">Uncharacterized protein</fullName>
    </submittedName>
</protein>
<dbReference type="EMBL" id="BAAAHP010000134">
    <property type="protein sequence ID" value="GAA0946915.1"/>
    <property type="molecule type" value="Genomic_DNA"/>
</dbReference>
<evidence type="ECO:0000256" key="1">
    <source>
        <dbReference type="SAM" id="MobiDB-lite"/>
    </source>
</evidence>
<sequence>MSLTRIHLVEELTTDHGDGLNYVSALGYRRKRGKVEFFVEREVPEPGKAHHQGSDLEWRAHPPAQ</sequence>
<proteinExistence type="predicted"/>
<evidence type="ECO:0000313" key="3">
    <source>
        <dbReference type="Proteomes" id="UP001499967"/>
    </source>
</evidence>
<name>A0ABP4BCZ2_9PSEU</name>